<feature type="domain" description="CN hydrolase" evidence="2">
    <location>
        <begin position="5"/>
        <end position="299"/>
    </location>
</feature>
<dbReference type="EMBL" id="CP034459">
    <property type="protein sequence ID" value="QBM89713.1"/>
    <property type="molecule type" value="Genomic_DNA"/>
</dbReference>
<dbReference type="PANTHER" id="PTHR23088">
    <property type="entry name" value="NITRILASE-RELATED"/>
    <property type="match status" value="1"/>
</dbReference>
<dbReference type="STRING" id="2163413.A0A4V1AEM3"/>
<evidence type="ECO:0000259" key="2">
    <source>
        <dbReference type="PROSITE" id="PS50263"/>
    </source>
</evidence>
<dbReference type="InterPro" id="IPR045254">
    <property type="entry name" value="Nit1/2_C-N_Hydrolase"/>
</dbReference>
<gene>
    <name evidence="3" type="primary">MPUL0D07940</name>
    <name evidence="3" type="ORF">METSCH_D07940</name>
</gene>
<name>A0A4V1AEM3_9ASCO</name>
<dbReference type="InterPro" id="IPR003010">
    <property type="entry name" value="C-N_Hydrolase"/>
</dbReference>
<dbReference type="InterPro" id="IPR036526">
    <property type="entry name" value="C-N_Hydrolase_sf"/>
</dbReference>
<sequence length="321" mass="35958">MSSKMKIAIGQMCSSSNVKRNAHIVSKLIDQAVELKAKVLFLPEASDYISRDASHSIQLAKRTTPDFINVIQNKLRSVNKSKNSPALCVAVGVHEPTSGVNAELKVQNNQLWINSQGEVTQRYQKIHLFDINIPNGPILQESKSVEAGNKILDPFPVDETNSDFKVGFSICYDIRFPELANRLREKNANILTYPSAFTTRTGEAHWLELGRARAIDSQCYVVMAAQCGEHNVFADIEDSRENSDELSTRTKRVSYGQSVVIDPWGEVVVKGPTYLEIEGSRGVDSEGDYFEIFGAELDLEHVARIRTNLPVYSHKRPEIYK</sequence>
<dbReference type="Gene3D" id="3.60.110.10">
    <property type="entry name" value="Carbon-nitrogen hydrolase"/>
    <property type="match status" value="1"/>
</dbReference>
<dbReference type="Pfam" id="PF00795">
    <property type="entry name" value="CN_hydrolase"/>
    <property type="match status" value="1"/>
</dbReference>
<dbReference type="GO" id="GO:0016811">
    <property type="term" value="F:hydrolase activity, acting on carbon-nitrogen (but not peptide) bonds, in linear amides"/>
    <property type="evidence" value="ECO:0007669"/>
    <property type="project" value="InterPro"/>
</dbReference>
<accession>A0A4V1AEM3</accession>
<reference evidence="4" key="1">
    <citation type="submission" date="2019-03" db="EMBL/GenBank/DDBJ databases">
        <title>Snf2 controls pulcherriminic acid biosynthesis and connects pigmentation and antifungal activity of the yeast Metschnikowia pulcherrima.</title>
        <authorList>
            <person name="Gore-Lloyd D."/>
            <person name="Sumann I."/>
            <person name="Brachmann A.O."/>
            <person name="Schneeberger K."/>
            <person name="Ortiz-Merino R.A."/>
            <person name="Moreno-Beltran M."/>
            <person name="Schlaefli M."/>
            <person name="Kirner P."/>
            <person name="Santos Kron A."/>
            <person name="Wolfe K.H."/>
            <person name="Piel J."/>
            <person name="Ahrens C.H."/>
            <person name="Henk D."/>
            <person name="Freimoser F.M."/>
        </authorList>
    </citation>
    <scope>NUCLEOTIDE SEQUENCE [LARGE SCALE GENOMIC DNA]</scope>
    <source>
        <strain evidence="4">APC 1.2</strain>
    </source>
</reference>
<organism evidence="3 4">
    <name type="scientific">Metschnikowia aff. pulcherrima</name>
    <dbReference type="NCBI Taxonomy" id="2163413"/>
    <lineage>
        <taxon>Eukaryota</taxon>
        <taxon>Fungi</taxon>
        <taxon>Dikarya</taxon>
        <taxon>Ascomycota</taxon>
        <taxon>Saccharomycotina</taxon>
        <taxon>Pichiomycetes</taxon>
        <taxon>Metschnikowiaceae</taxon>
        <taxon>Metschnikowia</taxon>
    </lineage>
</organism>
<dbReference type="PROSITE" id="PS50263">
    <property type="entry name" value="CN_HYDROLASE"/>
    <property type="match status" value="1"/>
</dbReference>
<evidence type="ECO:0000313" key="4">
    <source>
        <dbReference type="Proteomes" id="UP000292447"/>
    </source>
</evidence>
<keyword evidence="4" id="KW-1185">Reference proteome</keyword>
<dbReference type="AlphaFoldDB" id="A0A4V1AEM3"/>
<dbReference type="PANTHER" id="PTHR23088:SF27">
    <property type="entry name" value="DEAMINATED GLUTATHIONE AMIDASE"/>
    <property type="match status" value="1"/>
</dbReference>
<dbReference type="CDD" id="cd07572">
    <property type="entry name" value="nit"/>
    <property type="match status" value="1"/>
</dbReference>
<dbReference type="SUPFAM" id="SSF56317">
    <property type="entry name" value="Carbon-nitrogen hydrolase"/>
    <property type="match status" value="1"/>
</dbReference>
<protein>
    <submittedName>
        <fullName evidence="3">Beta-ureidopropionase</fullName>
    </submittedName>
</protein>
<dbReference type="Proteomes" id="UP000292447">
    <property type="component" value="Chromosome IV"/>
</dbReference>
<evidence type="ECO:0000256" key="1">
    <source>
        <dbReference type="ARBA" id="ARBA00022801"/>
    </source>
</evidence>
<evidence type="ECO:0000313" key="3">
    <source>
        <dbReference type="EMBL" id="QBM89713.1"/>
    </source>
</evidence>
<proteinExistence type="predicted"/>
<keyword evidence="1" id="KW-0378">Hydrolase</keyword>